<comment type="similarity">
    <text evidence="1">Belongs to the peptidase S9A family.</text>
</comment>
<dbReference type="SUPFAM" id="SSF53474">
    <property type="entry name" value="alpha/beta-Hydrolases"/>
    <property type="match status" value="1"/>
</dbReference>
<evidence type="ECO:0000313" key="8">
    <source>
        <dbReference type="Proteomes" id="UP000226079"/>
    </source>
</evidence>
<keyword evidence="8" id="KW-1185">Reference proteome</keyword>
<dbReference type="Pfam" id="PF00326">
    <property type="entry name" value="Peptidase_S9"/>
    <property type="match status" value="1"/>
</dbReference>
<dbReference type="PANTHER" id="PTHR11757">
    <property type="entry name" value="PROTEASE FAMILY S9A OLIGOPEPTIDASE"/>
    <property type="match status" value="1"/>
</dbReference>
<evidence type="ECO:0000256" key="2">
    <source>
        <dbReference type="ARBA" id="ARBA00022670"/>
    </source>
</evidence>
<dbReference type="InterPro" id="IPR029058">
    <property type="entry name" value="AB_hydrolase_fold"/>
</dbReference>
<dbReference type="SUPFAM" id="SSF50993">
    <property type="entry name" value="Peptidase/esterase 'gauge' domain"/>
    <property type="match status" value="1"/>
</dbReference>
<keyword evidence="2" id="KW-0645">Protease</keyword>
<dbReference type="GO" id="GO:0004252">
    <property type="term" value="F:serine-type endopeptidase activity"/>
    <property type="evidence" value="ECO:0007669"/>
    <property type="project" value="InterPro"/>
</dbReference>
<comment type="caution">
    <text evidence="7">The sequence shown here is derived from an EMBL/GenBank/DDBJ whole genome shotgun (WGS) entry which is preliminary data.</text>
</comment>
<dbReference type="Proteomes" id="UP000226079">
    <property type="component" value="Unassembled WGS sequence"/>
</dbReference>
<keyword evidence="3" id="KW-0378">Hydrolase</keyword>
<sequence length="703" mass="78843">MPVARPPIAPRVRSRRRRHGEVVDDYYAWMRDKQDPRLLSYLDQENHYTEQATAELAELRQSIFDDLAARTQQTDMSVPEFVHHPGLGDYWYYARTTDGLDYPSYHRCPAASRDQIPDPSQGRVDGEELLIDVQALATGSEFLALGTFAVSPNGRLAAYSVDRTGDERYQLQFLDLATGELLPDRIEEVAAGGDWALDDAFCYLTVDDAWRPDRLWRHRLGSTEPDELLLTEPDERFWLGVDASRNHRWLVVSVASKNTTECWLADLTVPGAELFSIGGRTEGLEYDVEVANDRLFIVHNRDAEDFALAEADFDCRSVAQWRSLWPGEKGVRLLGVTAYDRCLVAAVRRDGLATVTLRHRDADGNVGPETELGFDEPIYQVDADDGDEADTDRIRIAYQSMVTPDQVIEISLVDGSRRLLRARPVLDHPQLGPYRPSDYRQRREWATAADGTRVPISLVYRADTPLDGTAPCLLYGYGAYEVSVPPSFSIARLSLLDRGCVYAIAHVRGGGERGRSWYEDGRLEHKQNTFTDFLACADHLVSAGYTSRDRLGIEGGSAGGLLIGAVLNLDPGCCAAALAAVPFVDALNTILNPDLPLTVMEWEEWGDPVHDPKIYRLMRSYSPYENIRPARYPAILVTANLNDTRVEITEPAKWVARLRHDSAGGEVLLRTELVAGHGGRSGRYQAWHDIAFEWGWLLDRIRP</sequence>
<dbReference type="InterPro" id="IPR001375">
    <property type="entry name" value="Peptidase_S9_cat"/>
</dbReference>
<keyword evidence="4" id="KW-0720">Serine protease</keyword>
<feature type="domain" description="Peptidase S9 prolyl oligopeptidase catalytic" evidence="5">
    <location>
        <begin position="486"/>
        <end position="699"/>
    </location>
</feature>
<evidence type="ECO:0000313" key="7">
    <source>
        <dbReference type="EMBL" id="PFG16586.1"/>
    </source>
</evidence>
<proteinExistence type="inferred from homology"/>
<dbReference type="RefSeq" id="WP_098460109.1">
    <property type="nucleotide sequence ID" value="NZ_PDJC01000001.1"/>
</dbReference>
<dbReference type="Gene3D" id="3.40.50.1820">
    <property type="entry name" value="alpha/beta hydrolase"/>
    <property type="match status" value="1"/>
</dbReference>
<accession>A0A2A9CR43</accession>
<organism evidence="7 8">
    <name type="scientific">Propionicimonas paludicola</name>
    <dbReference type="NCBI Taxonomy" id="185243"/>
    <lineage>
        <taxon>Bacteria</taxon>
        <taxon>Bacillati</taxon>
        <taxon>Actinomycetota</taxon>
        <taxon>Actinomycetes</taxon>
        <taxon>Propionibacteriales</taxon>
        <taxon>Nocardioidaceae</taxon>
        <taxon>Propionicimonas</taxon>
    </lineage>
</organism>
<evidence type="ECO:0000256" key="4">
    <source>
        <dbReference type="ARBA" id="ARBA00022825"/>
    </source>
</evidence>
<evidence type="ECO:0000256" key="1">
    <source>
        <dbReference type="ARBA" id="ARBA00005228"/>
    </source>
</evidence>
<gene>
    <name evidence="7" type="ORF">ATK74_1133</name>
</gene>
<protein>
    <submittedName>
        <fullName evidence="7">Oligopeptidase B</fullName>
    </submittedName>
</protein>
<dbReference type="GO" id="GO:0006508">
    <property type="term" value="P:proteolysis"/>
    <property type="evidence" value="ECO:0007669"/>
    <property type="project" value="UniProtKB-KW"/>
</dbReference>
<dbReference type="Pfam" id="PF02897">
    <property type="entry name" value="Peptidase_S9_N"/>
    <property type="match status" value="1"/>
</dbReference>
<dbReference type="Gene3D" id="2.130.10.120">
    <property type="entry name" value="Prolyl oligopeptidase, N-terminal domain"/>
    <property type="match status" value="1"/>
</dbReference>
<evidence type="ECO:0000256" key="3">
    <source>
        <dbReference type="ARBA" id="ARBA00022801"/>
    </source>
</evidence>
<dbReference type="EMBL" id="PDJC01000001">
    <property type="protein sequence ID" value="PFG16586.1"/>
    <property type="molecule type" value="Genomic_DNA"/>
</dbReference>
<dbReference type="AlphaFoldDB" id="A0A2A9CR43"/>
<dbReference type="OrthoDB" id="9801421at2"/>
<evidence type="ECO:0000259" key="6">
    <source>
        <dbReference type="Pfam" id="PF02897"/>
    </source>
</evidence>
<dbReference type="InterPro" id="IPR023302">
    <property type="entry name" value="Pept_S9A_N"/>
</dbReference>
<dbReference type="InterPro" id="IPR051543">
    <property type="entry name" value="Serine_Peptidase_S9A"/>
</dbReference>
<name>A0A2A9CR43_9ACTN</name>
<dbReference type="InterPro" id="IPR002470">
    <property type="entry name" value="Peptidase_S9A"/>
</dbReference>
<reference evidence="7 8" key="1">
    <citation type="submission" date="2017-10" db="EMBL/GenBank/DDBJ databases">
        <title>Sequencing the genomes of 1000 actinobacteria strains.</title>
        <authorList>
            <person name="Klenk H.-P."/>
        </authorList>
    </citation>
    <scope>NUCLEOTIDE SEQUENCE [LARGE SCALE GENOMIC DNA]</scope>
    <source>
        <strain evidence="7 8">DSM 15597</strain>
    </source>
</reference>
<dbReference type="PANTHER" id="PTHR11757:SF19">
    <property type="entry name" value="PROLYL ENDOPEPTIDASE-LIKE"/>
    <property type="match status" value="1"/>
</dbReference>
<feature type="domain" description="Peptidase S9A N-terminal" evidence="6">
    <location>
        <begin position="8"/>
        <end position="422"/>
    </location>
</feature>
<dbReference type="PRINTS" id="PR00862">
    <property type="entry name" value="PROLIGOPTASE"/>
</dbReference>
<evidence type="ECO:0000259" key="5">
    <source>
        <dbReference type="Pfam" id="PF00326"/>
    </source>
</evidence>